<evidence type="ECO:0000256" key="10">
    <source>
        <dbReference type="ARBA" id="ARBA00048540"/>
    </source>
</evidence>
<evidence type="ECO:0000256" key="8">
    <source>
        <dbReference type="ARBA" id="ARBA00022842"/>
    </source>
</evidence>
<keyword evidence="5" id="KW-0808">Transferase</keyword>
<gene>
    <name evidence="11" type="ORF">GT003_16610</name>
</gene>
<evidence type="ECO:0000256" key="2">
    <source>
        <dbReference type="ARBA" id="ARBA00011955"/>
    </source>
</evidence>
<dbReference type="Proteomes" id="UP000558113">
    <property type="component" value="Unassembled WGS sequence"/>
</dbReference>
<dbReference type="Gene3D" id="3.10.520.10">
    <property type="entry name" value="ApbE-like domains"/>
    <property type="match status" value="1"/>
</dbReference>
<accession>A0A7X4YQD6</accession>
<dbReference type="PANTHER" id="PTHR30040">
    <property type="entry name" value="THIAMINE BIOSYNTHESIS LIPOPROTEIN APBE"/>
    <property type="match status" value="1"/>
</dbReference>
<dbReference type="InterPro" id="IPR003374">
    <property type="entry name" value="ApbE-like_sf"/>
</dbReference>
<keyword evidence="8" id="KW-0460">Magnesium</keyword>
<sequence length="352" mass="38542">MKLTNHAASDRLFTFRFRAMNTSIACTLAYESEEQADRLRRDAVSWFRYAEEKFSRFLPTSELVYLNRRAGADCLVSSAMLEVLQLAETYRRRTDGAFNPFILDALERCGYEDSFERLALADFMTACSPRELPALSADELGMHAIAINPRMKSVKLPAGTSIDLGGIVKSWAVRRLADWLRRKQRVTSGLVNAGGDLAAWSDGPGGDDSSEGRPWRIGIEHPRPEAESSHIGMLSLVEGAAATSSTLGRRWQTAAGPMHHLIDPVTLLPAESDIVQCTVSGGDPVACEVWAKTLCILGSASGIALLARKQPPIEALLFGRDREILFYGAAASIGSKWRDVPVTRLITARSTS</sequence>
<keyword evidence="6" id="KW-0479">Metal-binding</keyword>
<organism evidence="11 12">
    <name type="scientific">Paenibacillus sacheonensis</name>
    <dbReference type="NCBI Taxonomy" id="742054"/>
    <lineage>
        <taxon>Bacteria</taxon>
        <taxon>Bacillati</taxon>
        <taxon>Bacillota</taxon>
        <taxon>Bacilli</taxon>
        <taxon>Bacillales</taxon>
        <taxon>Paenibacillaceae</taxon>
        <taxon>Paenibacillus</taxon>
    </lineage>
</organism>
<dbReference type="RefSeq" id="WP_161699782.1">
    <property type="nucleotide sequence ID" value="NZ_JAAAMU010000008.1"/>
</dbReference>
<dbReference type="OrthoDB" id="9778595at2"/>
<evidence type="ECO:0000313" key="11">
    <source>
        <dbReference type="EMBL" id="NBC70625.1"/>
    </source>
</evidence>
<protein>
    <recommendedName>
        <fullName evidence="3">FAD:protein FMN transferase</fullName>
        <ecNumber evidence="2">2.7.1.180</ecNumber>
    </recommendedName>
    <alternativeName>
        <fullName evidence="9">Flavin transferase</fullName>
    </alternativeName>
</protein>
<dbReference type="GO" id="GO:0046872">
    <property type="term" value="F:metal ion binding"/>
    <property type="evidence" value="ECO:0007669"/>
    <property type="project" value="UniProtKB-KW"/>
</dbReference>
<evidence type="ECO:0000256" key="9">
    <source>
        <dbReference type="ARBA" id="ARBA00031306"/>
    </source>
</evidence>
<dbReference type="PANTHER" id="PTHR30040:SF2">
    <property type="entry name" value="FAD:PROTEIN FMN TRANSFERASE"/>
    <property type="match status" value="1"/>
</dbReference>
<evidence type="ECO:0000256" key="5">
    <source>
        <dbReference type="ARBA" id="ARBA00022679"/>
    </source>
</evidence>
<dbReference type="EC" id="2.7.1.180" evidence="2"/>
<proteinExistence type="predicted"/>
<evidence type="ECO:0000313" key="12">
    <source>
        <dbReference type="Proteomes" id="UP000558113"/>
    </source>
</evidence>
<keyword evidence="4" id="KW-0285">Flavoprotein</keyword>
<comment type="cofactor">
    <cofactor evidence="1">
        <name>Mg(2+)</name>
        <dbReference type="ChEBI" id="CHEBI:18420"/>
    </cofactor>
</comment>
<dbReference type="Pfam" id="PF02424">
    <property type="entry name" value="ApbE"/>
    <property type="match status" value="1"/>
</dbReference>
<comment type="catalytic activity">
    <reaction evidence="10">
        <text>L-threonyl-[protein] + FAD = FMN-L-threonyl-[protein] + AMP + H(+)</text>
        <dbReference type="Rhea" id="RHEA:36847"/>
        <dbReference type="Rhea" id="RHEA-COMP:11060"/>
        <dbReference type="Rhea" id="RHEA-COMP:11061"/>
        <dbReference type="ChEBI" id="CHEBI:15378"/>
        <dbReference type="ChEBI" id="CHEBI:30013"/>
        <dbReference type="ChEBI" id="CHEBI:57692"/>
        <dbReference type="ChEBI" id="CHEBI:74257"/>
        <dbReference type="ChEBI" id="CHEBI:456215"/>
        <dbReference type="EC" id="2.7.1.180"/>
    </reaction>
</comment>
<evidence type="ECO:0000256" key="4">
    <source>
        <dbReference type="ARBA" id="ARBA00022630"/>
    </source>
</evidence>
<evidence type="ECO:0000256" key="3">
    <source>
        <dbReference type="ARBA" id="ARBA00016337"/>
    </source>
</evidence>
<dbReference type="InterPro" id="IPR024932">
    <property type="entry name" value="ApbE"/>
</dbReference>
<reference evidence="11 12" key="1">
    <citation type="submission" date="2020-01" db="EMBL/GenBank/DDBJ databases">
        <title>Paenibacillus soybeanensis sp. nov. isolated from the nodules of soybean (Glycine max(L.) Merr).</title>
        <authorList>
            <person name="Wang H."/>
        </authorList>
    </citation>
    <scope>NUCLEOTIDE SEQUENCE [LARGE SCALE GENOMIC DNA]</scope>
    <source>
        <strain evidence="11 12">DSM 23054</strain>
    </source>
</reference>
<keyword evidence="12" id="KW-1185">Reference proteome</keyword>
<evidence type="ECO:0000256" key="7">
    <source>
        <dbReference type="ARBA" id="ARBA00022827"/>
    </source>
</evidence>
<dbReference type="GO" id="GO:0016740">
    <property type="term" value="F:transferase activity"/>
    <property type="evidence" value="ECO:0007669"/>
    <property type="project" value="UniProtKB-KW"/>
</dbReference>
<dbReference type="AlphaFoldDB" id="A0A7X4YQD6"/>
<dbReference type="SUPFAM" id="SSF143631">
    <property type="entry name" value="ApbE-like"/>
    <property type="match status" value="1"/>
</dbReference>
<name>A0A7X4YQD6_9BACL</name>
<evidence type="ECO:0000256" key="6">
    <source>
        <dbReference type="ARBA" id="ARBA00022723"/>
    </source>
</evidence>
<dbReference type="EMBL" id="JAAAMU010000008">
    <property type="protein sequence ID" value="NBC70625.1"/>
    <property type="molecule type" value="Genomic_DNA"/>
</dbReference>
<comment type="caution">
    <text evidence="11">The sequence shown here is derived from an EMBL/GenBank/DDBJ whole genome shotgun (WGS) entry which is preliminary data.</text>
</comment>
<keyword evidence="7" id="KW-0274">FAD</keyword>
<evidence type="ECO:0000256" key="1">
    <source>
        <dbReference type="ARBA" id="ARBA00001946"/>
    </source>
</evidence>